<dbReference type="Pfam" id="PF02330">
    <property type="entry name" value="MAM33"/>
    <property type="match status" value="1"/>
</dbReference>
<dbReference type="InterPro" id="IPR003428">
    <property type="entry name" value="MAM33"/>
</dbReference>
<organism evidence="1 2">
    <name type="scientific">Carpinus fangiana</name>
    <dbReference type="NCBI Taxonomy" id="176857"/>
    <lineage>
        <taxon>Eukaryota</taxon>
        <taxon>Viridiplantae</taxon>
        <taxon>Streptophyta</taxon>
        <taxon>Embryophyta</taxon>
        <taxon>Tracheophyta</taxon>
        <taxon>Spermatophyta</taxon>
        <taxon>Magnoliopsida</taxon>
        <taxon>eudicotyledons</taxon>
        <taxon>Gunneridae</taxon>
        <taxon>Pentapetalae</taxon>
        <taxon>rosids</taxon>
        <taxon>fabids</taxon>
        <taxon>Fagales</taxon>
        <taxon>Betulaceae</taxon>
        <taxon>Carpinus</taxon>
    </lineage>
</organism>
<sequence length="203" mass="22579">MPIASPVLRQCRKVLQDSDLLKVLQSEITHELSSNRFLNNQSGSLGDFLVEWDSSQSQDVVLRRKCELGEEVVVSAVLGPFTYGRESVFPRGVLMKVCLKKPGLGSILQFDCGVSDRGNNGSEFNIHNACYIQSSARLGPSAYRGPVFSSLDPQLQDALKEYLVSKGIGENLTNFLLLHLHKKEQGQYVNWLHKLESLVAKSE</sequence>
<evidence type="ECO:0000313" key="1">
    <source>
        <dbReference type="EMBL" id="KAE8098749.1"/>
    </source>
</evidence>
<dbReference type="OrthoDB" id="278212at2759"/>
<dbReference type="PANTHER" id="PTHR10826">
    <property type="entry name" value="COMPLEMENT COMPONENT 1"/>
    <property type="match status" value="1"/>
</dbReference>
<protein>
    <recommendedName>
        <fullName evidence="3">Mitochondrial glycoprotein</fullName>
    </recommendedName>
</protein>
<dbReference type="PANTHER" id="PTHR10826:SF1">
    <property type="entry name" value="COMPLEMENT COMPONENT 1 Q SUBCOMPONENT-BINDING PROTEIN, MITOCHONDRIAL"/>
    <property type="match status" value="1"/>
</dbReference>
<accession>A0A5N6RKE9</accession>
<dbReference type="FunFam" id="3.10.280.10:FF:000006">
    <property type="entry name" value="Mitochondrial glycoprotein, expressed"/>
    <property type="match status" value="1"/>
</dbReference>
<reference evidence="1 2" key="1">
    <citation type="submission" date="2019-06" db="EMBL/GenBank/DDBJ databases">
        <title>A chromosomal-level reference genome of Carpinus fangiana (Coryloideae, Betulaceae).</title>
        <authorList>
            <person name="Yang X."/>
            <person name="Wang Z."/>
            <person name="Zhang L."/>
            <person name="Hao G."/>
            <person name="Liu J."/>
            <person name="Yang Y."/>
        </authorList>
    </citation>
    <scope>NUCLEOTIDE SEQUENCE [LARGE SCALE GENOMIC DNA]</scope>
    <source>
        <strain evidence="1">Cfa_2016G</strain>
        <tissue evidence="1">Leaf</tissue>
    </source>
</reference>
<dbReference type="Gene3D" id="3.10.280.10">
    <property type="entry name" value="Mitochondrial glycoprotein"/>
    <property type="match status" value="1"/>
</dbReference>
<keyword evidence="2" id="KW-1185">Reference proteome</keyword>
<evidence type="ECO:0008006" key="3">
    <source>
        <dbReference type="Google" id="ProtNLM"/>
    </source>
</evidence>
<dbReference type="Proteomes" id="UP000327013">
    <property type="component" value="Chromosome 7"/>
</dbReference>
<dbReference type="GO" id="GO:0005759">
    <property type="term" value="C:mitochondrial matrix"/>
    <property type="evidence" value="ECO:0007669"/>
    <property type="project" value="InterPro"/>
</dbReference>
<dbReference type="AlphaFoldDB" id="A0A5N6RKE9"/>
<proteinExistence type="predicted"/>
<gene>
    <name evidence="1" type="ORF">FH972_016789</name>
</gene>
<dbReference type="InterPro" id="IPR036561">
    <property type="entry name" value="MAM33_sf"/>
</dbReference>
<dbReference type="EMBL" id="CM017327">
    <property type="protein sequence ID" value="KAE8098749.1"/>
    <property type="molecule type" value="Genomic_DNA"/>
</dbReference>
<dbReference type="SUPFAM" id="SSF54529">
    <property type="entry name" value="Mitochondrial glycoprotein MAM33-like"/>
    <property type="match status" value="1"/>
</dbReference>
<name>A0A5N6RKE9_9ROSI</name>
<evidence type="ECO:0000313" key="2">
    <source>
        <dbReference type="Proteomes" id="UP000327013"/>
    </source>
</evidence>